<keyword evidence="1" id="KW-0472">Membrane</keyword>
<dbReference type="Proteomes" id="UP000037288">
    <property type="component" value="Unassembled WGS sequence"/>
</dbReference>
<reference evidence="3" key="1">
    <citation type="submission" date="2015-07" db="EMBL/GenBank/DDBJ databases">
        <title>Draft genome sequence of Streptomyces sp. CMAA 1322, a bacterium isolated from Caatinga biome, from dry forest semiarid of Brazil.</title>
        <authorList>
            <person name="Santos S.N."/>
            <person name="Gacesa R."/>
            <person name="Taketani R.G."/>
            <person name="Long P.F."/>
            <person name="Melo I.S."/>
        </authorList>
    </citation>
    <scope>NUCLEOTIDE SEQUENCE [LARGE SCALE GENOMIC DNA]</scope>
    <source>
        <strain evidence="3">CMAA 1322</strain>
    </source>
</reference>
<dbReference type="EMBL" id="LFXA01000009">
    <property type="protein sequence ID" value="KNB51739.1"/>
    <property type="molecule type" value="Genomic_DNA"/>
</dbReference>
<protein>
    <submittedName>
        <fullName evidence="2">Uncharacterized protein</fullName>
    </submittedName>
</protein>
<keyword evidence="1" id="KW-0812">Transmembrane</keyword>
<feature type="transmembrane region" description="Helical" evidence="1">
    <location>
        <begin position="39"/>
        <end position="59"/>
    </location>
</feature>
<keyword evidence="1" id="KW-1133">Transmembrane helix</keyword>
<gene>
    <name evidence="2" type="ORF">AC230_15545</name>
</gene>
<dbReference type="RefSeq" id="WP_049716753.1">
    <property type="nucleotide sequence ID" value="NZ_LFXA01000009.1"/>
</dbReference>
<keyword evidence="3" id="KW-1185">Reference proteome</keyword>
<dbReference type="PATRIC" id="fig|1678637.3.peg.3349"/>
<evidence type="ECO:0000313" key="2">
    <source>
        <dbReference type="EMBL" id="KNB51739.1"/>
    </source>
</evidence>
<dbReference type="STRING" id="1678637.AC230_15545"/>
<comment type="caution">
    <text evidence="2">The sequence shown here is derived from an EMBL/GenBank/DDBJ whole genome shotgun (WGS) entry which is preliminary data.</text>
</comment>
<sequence length="61" mass="6079">MSQRALLLMVVILASVVVGLVAGILEFAGAGKIVTAVKYGGGACGVAMLIGLATVTWLMSS</sequence>
<dbReference type="OrthoDB" id="4335749at2"/>
<feature type="transmembrane region" description="Helical" evidence="1">
    <location>
        <begin position="6"/>
        <end position="27"/>
    </location>
</feature>
<accession>A0A0K9XE96</accession>
<dbReference type="AlphaFoldDB" id="A0A0K9XE96"/>
<evidence type="ECO:0000313" key="3">
    <source>
        <dbReference type="Proteomes" id="UP000037288"/>
    </source>
</evidence>
<organism evidence="2 3">
    <name type="scientific">Streptomyces caatingaensis</name>
    <dbReference type="NCBI Taxonomy" id="1678637"/>
    <lineage>
        <taxon>Bacteria</taxon>
        <taxon>Bacillati</taxon>
        <taxon>Actinomycetota</taxon>
        <taxon>Actinomycetes</taxon>
        <taxon>Kitasatosporales</taxon>
        <taxon>Streptomycetaceae</taxon>
        <taxon>Streptomyces</taxon>
    </lineage>
</organism>
<proteinExistence type="predicted"/>
<name>A0A0K9XE96_9ACTN</name>
<evidence type="ECO:0000256" key="1">
    <source>
        <dbReference type="SAM" id="Phobius"/>
    </source>
</evidence>